<evidence type="ECO:0000259" key="1">
    <source>
        <dbReference type="Pfam" id="PF06985"/>
    </source>
</evidence>
<feature type="domain" description="Heterokaryon incompatibility" evidence="1">
    <location>
        <begin position="32"/>
        <end position="83"/>
    </location>
</feature>
<dbReference type="AlphaFoldDB" id="A0A5N7A107"/>
<evidence type="ECO:0000313" key="3">
    <source>
        <dbReference type="Proteomes" id="UP000326268"/>
    </source>
</evidence>
<dbReference type="OrthoDB" id="674604at2759"/>
<dbReference type="Proteomes" id="UP000326268">
    <property type="component" value="Unassembled WGS sequence"/>
</dbReference>
<protein>
    <recommendedName>
        <fullName evidence="1">Heterokaryon incompatibility domain-containing protein</fullName>
    </recommendedName>
</protein>
<evidence type="ECO:0000313" key="2">
    <source>
        <dbReference type="EMBL" id="KAE8363541.1"/>
    </source>
</evidence>
<name>A0A5N7A107_9EURO</name>
<organism evidence="2 3">
    <name type="scientific">Aspergillus caelatus</name>
    <dbReference type="NCBI Taxonomy" id="61420"/>
    <lineage>
        <taxon>Eukaryota</taxon>
        <taxon>Fungi</taxon>
        <taxon>Dikarya</taxon>
        <taxon>Ascomycota</taxon>
        <taxon>Pezizomycotina</taxon>
        <taxon>Eurotiomycetes</taxon>
        <taxon>Eurotiomycetidae</taxon>
        <taxon>Eurotiales</taxon>
        <taxon>Aspergillaceae</taxon>
        <taxon>Aspergillus</taxon>
        <taxon>Aspergillus subgen. Circumdati</taxon>
    </lineage>
</organism>
<keyword evidence="3" id="KW-1185">Reference proteome</keyword>
<dbReference type="GeneID" id="43651726"/>
<gene>
    <name evidence="2" type="ORF">BDV27DRAFT_129784</name>
</gene>
<accession>A0A5N7A107</accession>
<dbReference type="Pfam" id="PF06985">
    <property type="entry name" value="HET"/>
    <property type="match status" value="1"/>
</dbReference>
<dbReference type="PANTHER" id="PTHR10622:SF10">
    <property type="entry name" value="HET DOMAIN-CONTAINING PROTEIN"/>
    <property type="match status" value="1"/>
</dbReference>
<reference evidence="2 3" key="1">
    <citation type="submission" date="2019-04" db="EMBL/GenBank/DDBJ databases">
        <title>Friends and foes A comparative genomics studyof 23 Aspergillus species from section Flavi.</title>
        <authorList>
            <consortium name="DOE Joint Genome Institute"/>
            <person name="Kjaerbolling I."/>
            <person name="Vesth T."/>
            <person name="Frisvad J.C."/>
            <person name="Nybo J.L."/>
            <person name="Theobald S."/>
            <person name="Kildgaard S."/>
            <person name="Isbrandt T."/>
            <person name="Kuo A."/>
            <person name="Sato A."/>
            <person name="Lyhne E.K."/>
            <person name="Kogle M.E."/>
            <person name="Wiebenga A."/>
            <person name="Kun R.S."/>
            <person name="Lubbers R.J."/>
            <person name="Makela M.R."/>
            <person name="Barry K."/>
            <person name="Chovatia M."/>
            <person name="Clum A."/>
            <person name="Daum C."/>
            <person name="Haridas S."/>
            <person name="He G."/>
            <person name="LaButti K."/>
            <person name="Lipzen A."/>
            <person name="Mondo S."/>
            <person name="Riley R."/>
            <person name="Salamov A."/>
            <person name="Simmons B.A."/>
            <person name="Magnuson J.K."/>
            <person name="Henrissat B."/>
            <person name="Mortensen U.H."/>
            <person name="Larsen T.O."/>
            <person name="Devries R.P."/>
            <person name="Grigoriev I.V."/>
            <person name="Machida M."/>
            <person name="Baker S.E."/>
            <person name="Andersen M.R."/>
        </authorList>
    </citation>
    <scope>NUCLEOTIDE SEQUENCE [LARGE SCALE GENOMIC DNA]</scope>
    <source>
        <strain evidence="2 3">CBS 763.97</strain>
    </source>
</reference>
<dbReference type="RefSeq" id="XP_031926622.1">
    <property type="nucleotide sequence ID" value="XM_032067280.1"/>
</dbReference>
<dbReference type="InterPro" id="IPR010730">
    <property type="entry name" value="HET"/>
</dbReference>
<sequence>MQSFPILGVQARLLLKISRTPRTGWAIKRSNKCCSVARQMEYGYVWIDTCCIDKESSSGLSEAINSMFAWYQEAEVCYAYLADVPRVRFEESRWFTRGWTLQELIAPREVIFYDGNWKKLGDKASLGTRISQCTRIPESILSGEKALDTFSTAQRMSWATERQTRRVEDRAYC</sequence>
<proteinExistence type="predicted"/>
<dbReference type="EMBL" id="ML737673">
    <property type="protein sequence ID" value="KAE8363541.1"/>
    <property type="molecule type" value="Genomic_DNA"/>
</dbReference>
<dbReference type="PANTHER" id="PTHR10622">
    <property type="entry name" value="HET DOMAIN-CONTAINING PROTEIN"/>
    <property type="match status" value="1"/>
</dbReference>